<proteinExistence type="inferred from homology"/>
<dbReference type="Pfam" id="PF00586">
    <property type="entry name" value="AIRS"/>
    <property type="match status" value="1"/>
</dbReference>
<dbReference type="UniPathway" id="UPA00074">
    <property type="reaction ID" value="UER00129"/>
</dbReference>
<dbReference type="GO" id="GO:0004641">
    <property type="term" value="F:phosphoribosylformylglycinamidine cyclo-ligase activity"/>
    <property type="evidence" value="ECO:0007669"/>
    <property type="project" value="UniProtKB-UniRule"/>
</dbReference>
<dbReference type="Gene3D" id="3.90.650.10">
    <property type="entry name" value="PurM-like C-terminal domain"/>
    <property type="match status" value="1"/>
</dbReference>
<dbReference type="GO" id="GO:0046084">
    <property type="term" value="P:adenine biosynthetic process"/>
    <property type="evidence" value="ECO:0007669"/>
    <property type="project" value="TreeGrafter"/>
</dbReference>
<evidence type="ECO:0000256" key="6">
    <source>
        <dbReference type="ARBA" id="ARBA00022490"/>
    </source>
</evidence>
<evidence type="ECO:0000256" key="8">
    <source>
        <dbReference type="ARBA" id="ARBA00022741"/>
    </source>
</evidence>
<name>A0A7J0BJJ4_9BACT</name>
<dbReference type="Gene3D" id="3.30.1330.10">
    <property type="entry name" value="PurM-like, N-terminal domain"/>
    <property type="match status" value="1"/>
</dbReference>
<comment type="similarity">
    <text evidence="3 15">Belongs to the AIR synthase family.</text>
</comment>
<dbReference type="SUPFAM" id="SSF55326">
    <property type="entry name" value="PurM N-terminal domain-like"/>
    <property type="match status" value="1"/>
</dbReference>
<organism evidence="18 19">
    <name type="scientific">Desulfovibrio subterraneus</name>
    <dbReference type="NCBI Taxonomy" id="2718620"/>
    <lineage>
        <taxon>Bacteria</taxon>
        <taxon>Pseudomonadati</taxon>
        <taxon>Thermodesulfobacteriota</taxon>
        <taxon>Desulfovibrionia</taxon>
        <taxon>Desulfovibrionales</taxon>
        <taxon>Desulfovibrionaceae</taxon>
        <taxon>Desulfovibrio</taxon>
    </lineage>
</organism>
<protein>
    <recommendedName>
        <fullName evidence="5 15">Phosphoribosylformylglycinamidine cyclo-ligase</fullName>
        <ecNumber evidence="4 15">6.3.3.1</ecNumber>
    </recommendedName>
    <alternativeName>
        <fullName evidence="12 15">AIR synthase</fullName>
    </alternativeName>
    <alternativeName>
        <fullName evidence="13 15">AIRS</fullName>
    </alternativeName>
    <alternativeName>
        <fullName evidence="11 15">Phosphoribosyl-aminoimidazole synthetase</fullName>
    </alternativeName>
</protein>
<dbReference type="EC" id="6.3.3.1" evidence="4 15"/>
<evidence type="ECO:0000256" key="12">
    <source>
        <dbReference type="ARBA" id="ARBA00032931"/>
    </source>
</evidence>
<reference evidence="18 19" key="1">
    <citation type="submission" date="2020-05" db="EMBL/GenBank/DDBJ databases">
        <title>Draft genome sequence of Desulfovibrio sp. strain HN2T.</title>
        <authorList>
            <person name="Ueno A."/>
            <person name="Tamazawa S."/>
            <person name="Tamamura S."/>
            <person name="Murakami T."/>
            <person name="Kiyama T."/>
            <person name="Inomata H."/>
            <person name="Amano Y."/>
            <person name="Miyakawa K."/>
            <person name="Tamaki H."/>
            <person name="Naganuma T."/>
            <person name="Kaneko K."/>
        </authorList>
    </citation>
    <scope>NUCLEOTIDE SEQUENCE [LARGE SCALE GENOMIC DNA]</scope>
    <source>
        <strain evidence="18 19">HN2</strain>
    </source>
</reference>
<evidence type="ECO:0000256" key="9">
    <source>
        <dbReference type="ARBA" id="ARBA00022755"/>
    </source>
</evidence>
<keyword evidence="10 15" id="KW-0067">ATP-binding</keyword>
<dbReference type="GO" id="GO:0004637">
    <property type="term" value="F:phosphoribosylamine-glycine ligase activity"/>
    <property type="evidence" value="ECO:0007669"/>
    <property type="project" value="TreeGrafter"/>
</dbReference>
<dbReference type="PANTHER" id="PTHR10520:SF12">
    <property type="entry name" value="TRIFUNCTIONAL PURINE BIOSYNTHETIC PROTEIN ADENOSINE-3"/>
    <property type="match status" value="1"/>
</dbReference>
<evidence type="ECO:0000256" key="13">
    <source>
        <dbReference type="ARBA" id="ARBA00033093"/>
    </source>
</evidence>
<dbReference type="PANTHER" id="PTHR10520">
    <property type="entry name" value="TRIFUNCTIONAL PURINE BIOSYNTHETIC PROTEIN ADENOSINE-3-RELATED"/>
    <property type="match status" value="1"/>
</dbReference>
<dbReference type="FunFam" id="3.30.1330.10:FF:000001">
    <property type="entry name" value="Phosphoribosylformylglycinamidine cyclo-ligase"/>
    <property type="match status" value="1"/>
</dbReference>
<dbReference type="GO" id="GO:0005829">
    <property type="term" value="C:cytosol"/>
    <property type="evidence" value="ECO:0007669"/>
    <property type="project" value="TreeGrafter"/>
</dbReference>
<dbReference type="InterPro" id="IPR016188">
    <property type="entry name" value="PurM-like_N"/>
</dbReference>
<evidence type="ECO:0000256" key="14">
    <source>
        <dbReference type="ARBA" id="ARBA00049057"/>
    </source>
</evidence>
<dbReference type="CDD" id="cd02196">
    <property type="entry name" value="PurM"/>
    <property type="match status" value="1"/>
</dbReference>
<sequence>MSEDRARAYTEAGVDINAGNALVSRIKNIVATTHTNGVLSDIGGFGGLFKPDLSGMEDPVLVASTDGVGTKLKLAFTFDKHDTVGIDLVAMSVNDILVQGAKPLFFLDYFATGKLDVDKAQQVVAGVAEGCKRARSALLGGETAEMPSMYADGEYDLAGFCVGIADNARIVDGSSIRVHDVVIGLASTGPHSNGYTLIRKVLDKSGLKGDDTFPGTERTVAEVLLEPTAIYVETVRNLMRDFEIKGMVHVTGGGFYDNLPRVLPATVQANINFGSWDIEPVFQWLKEQGELSWPEMLQIFNTGIGYVLIVSEDICEEVMGRLDALHQKAWVIGKIERRQQDDSEQVHVNFPEENECK</sequence>
<dbReference type="AlphaFoldDB" id="A0A7J0BJJ4"/>
<evidence type="ECO:0000313" key="19">
    <source>
        <dbReference type="Proteomes" id="UP000503840"/>
    </source>
</evidence>
<gene>
    <name evidence="15 18" type="primary">purM</name>
    <name evidence="18" type="ORF">DSM101010T_21030</name>
</gene>
<feature type="domain" description="PurM-like N-terminal" evidence="16">
    <location>
        <begin position="60"/>
        <end position="165"/>
    </location>
</feature>
<keyword evidence="7 15" id="KW-0436">Ligase</keyword>
<dbReference type="InterPro" id="IPR036921">
    <property type="entry name" value="PurM-like_N_sf"/>
</dbReference>
<feature type="domain" description="PurM-like C-terminal" evidence="17">
    <location>
        <begin position="178"/>
        <end position="340"/>
    </location>
</feature>
<evidence type="ECO:0000256" key="15">
    <source>
        <dbReference type="HAMAP-Rule" id="MF_00741"/>
    </source>
</evidence>
<evidence type="ECO:0000256" key="2">
    <source>
        <dbReference type="ARBA" id="ARBA00004686"/>
    </source>
</evidence>
<evidence type="ECO:0000256" key="10">
    <source>
        <dbReference type="ARBA" id="ARBA00022840"/>
    </source>
</evidence>
<evidence type="ECO:0000256" key="4">
    <source>
        <dbReference type="ARBA" id="ARBA00013047"/>
    </source>
</evidence>
<keyword evidence="8 15" id="KW-0547">Nucleotide-binding</keyword>
<evidence type="ECO:0000256" key="1">
    <source>
        <dbReference type="ARBA" id="ARBA00004496"/>
    </source>
</evidence>
<dbReference type="HAMAP" id="MF_00741">
    <property type="entry name" value="AIRS"/>
    <property type="match status" value="1"/>
</dbReference>
<keyword evidence="19" id="KW-1185">Reference proteome</keyword>
<comment type="pathway">
    <text evidence="2 15">Purine metabolism; IMP biosynthesis via de novo pathway; 5-amino-1-(5-phospho-D-ribosyl)imidazole from N(2)-formyl-N(1)-(5-phospho-D-ribosyl)glycinamide: step 2/2.</text>
</comment>
<keyword evidence="6 15" id="KW-0963">Cytoplasm</keyword>
<comment type="catalytic activity">
    <reaction evidence="14 15">
        <text>2-formamido-N(1)-(5-O-phospho-beta-D-ribosyl)acetamidine + ATP = 5-amino-1-(5-phospho-beta-D-ribosyl)imidazole + ADP + phosphate + H(+)</text>
        <dbReference type="Rhea" id="RHEA:23032"/>
        <dbReference type="ChEBI" id="CHEBI:15378"/>
        <dbReference type="ChEBI" id="CHEBI:30616"/>
        <dbReference type="ChEBI" id="CHEBI:43474"/>
        <dbReference type="ChEBI" id="CHEBI:137981"/>
        <dbReference type="ChEBI" id="CHEBI:147287"/>
        <dbReference type="ChEBI" id="CHEBI:456216"/>
        <dbReference type="EC" id="6.3.3.1"/>
    </reaction>
</comment>
<dbReference type="Proteomes" id="UP000503840">
    <property type="component" value="Unassembled WGS sequence"/>
</dbReference>
<dbReference type="GO" id="GO:0006189">
    <property type="term" value="P:'de novo' IMP biosynthetic process"/>
    <property type="evidence" value="ECO:0007669"/>
    <property type="project" value="UniProtKB-UniRule"/>
</dbReference>
<dbReference type="RefSeq" id="WP_174405370.1">
    <property type="nucleotide sequence ID" value="NZ_BLVO01000013.1"/>
</dbReference>
<evidence type="ECO:0000256" key="3">
    <source>
        <dbReference type="ARBA" id="ARBA00010280"/>
    </source>
</evidence>
<evidence type="ECO:0000256" key="11">
    <source>
        <dbReference type="ARBA" id="ARBA00031908"/>
    </source>
</evidence>
<evidence type="ECO:0000259" key="16">
    <source>
        <dbReference type="Pfam" id="PF00586"/>
    </source>
</evidence>
<dbReference type="Pfam" id="PF02769">
    <property type="entry name" value="AIRS_C"/>
    <property type="match status" value="1"/>
</dbReference>
<dbReference type="NCBIfam" id="TIGR00878">
    <property type="entry name" value="purM"/>
    <property type="match status" value="1"/>
</dbReference>
<comment type="caution">
    <text evidence="18">The sequence shown here is derived from an EMBL/GenBank/DDBJ whole genome shotgun (WGS) entry which is preliminary data.</text>
</comment>
<evidence type="ECO:0000259" key="17">
    <source>
        <dbReference type="Pfam" id="PF02769"/>
    </source>
</evidence>
<evidence type="ECO:0000313" key="18">
    <source>
        <dbReference type="EMBL" id="GFM33738.1"/>
    </source>
</evidence>
<dbReference type="InterPro" id="IPR036676">
    <property type="entry name" value="PurM-like_C_sf"/>
</dbReference>
<evidence type="ECO:0000256" key="7">
    <source>
        <dbReference type="ARBA" id="ARBA00022598"/>
    </source>
</evidence>
<keyword evidence="9 15" id="KW-0658">Purine biosynthesis</keyword>
<dbReference type="InterPro" id="IPR004733">
    <property type="entry name" value="PurM_cligase"/>
</dbReference>
<comment type="subcellular location">
    <subcellularLocation>
        <location evidence="1 15">Cytoplasm</location>
    </subcellularLocation>
</comment>
<dbReference type="FunFam" id="3.90.650.10:FF:000011">
    <property type="entry name" value="Phosphoribosylformylglycinamidine cyclo-ligase"/>
    <property type="match status" value="1"/>
</dbReference>
<dbReference type="EMBL" id="BLVO01000013">
    <property type="protein sequence ID" value="GFM33738.1"/>
    <property type="molecule type" value="Genomic_DNA"/>
</dbReference>
<dbReference type="SUPFAM" id="SSF56042">
    <property type="entry name" value="PurM C-terminal domain-like"/>
    <property type="match status" value="1"/>
</dbReference>
<accession>A0A7J0BJJ4</accession>
<evidence type="ECO:0000256" key="5">
    <source>
        <dbReference type="ARBA" id="ARBA00020367"/>
    </source>
</evidence>
<dbReference type="GO" id="GO:0005524">
    <property type="term" value="F:ATP binding"/>
    <property type="evidence" value="ECO:0007669"/>
    <property type="project" value="UniProtKB-KW"/>
</dbReference>
<dbReference type="InterPro" id="IPR010918">
    <property type="entry name" value="PurM-like_C_dom"/>
</dbReference>